<feature type="transmembrane region" description="Helical" evidence="2">
    <location>
        <begin position="66"/>
        <end position="87"/>
    </location>
</feature>
<dbReference type="InterPro" id="IPR051683">
    <property type="entry name" value="Enoyl-CoA_Hydratase/Isomerase"/>
</dbReference>
<proteinExistence type="inferred from homology"/>
<evidence type="ECO:0000313" key="5">
    <source>
        <dbReference type="Proteomes" id="UP000604046"/>
    </source>
</evidence>
<sequence length="435" mass="46947">MARSSSALPVALLALVALFVAPAFVPSPAPRAAPEASAAAITAGAVLPLLTAQPAMAEDYMMPPSWPFLVVFIAGAFALLVVGNFIFPGERRLDPDDPTIRGRNWEAVEKVLNQREAYLASLNGFDLDSTEPRGPSYQDPCRPLYNTFPWEEEVAGFDKPASCTHKNWRHKCLKYKLGTQCATLELDTGDGANGLNPAVLDALQDAIMDLQDRGDVRVVVLKSTGKFFSQGFDPKHLMAESTMSDEDIIAFQTQFAKILYFLQRLQQLTVALIQGTAMGAGIGLVCACDYVISVKSAFFTMSETKLGAVPSTALPYITRRCTFIKNVYQLVLAGANLSADIAEEYGFVDKVVDESKDLEAECQAVCDRMTLCAPGAVAATKEVVMNTVGVPPSSFMMNYVAGIVADIRAGPESKAGMQAVQNKTRPKWADTPIVP</sequence>
<dbReference type="EMBL" id="CAJNDS010002703">
    <property type="protein sequence ID" value="CAE7568494.1"/>
    <property type="molecule type" value="Genomic_DNA"/>
</dbReference>
<dbReference type="SUPFAM" id="SSF52096">
    <property type="entry name" value="ClpP/crotonase"/>
    <property type="match status" value="1"/>
</dbReference>
<evidence type="ECO:0000256" key="3">
    <source>
        <dbReference type="SAM" id="SignalP"/>
    </source>
</evidence>
<evidence type="ECO:0000313" key="4">
    <source>
        <dbReference type="EMBL" id="CAE7568494.1"/>
    </source>
</evidence>
<keyword evidence="2" id="KW-1133">Transmembrane helix</keyword>
<dbReference type="InterPro" id="IPR029045">
    <property type="entry name" value="ClpP/crotonase-like_dom_sf"/>
</dbReference>
<comment type="similarity">
    <text evidence="1">Belongs to the enoyl-CoA hydratase/isomerase family.</text>
</comment>
<feature type="chain" id="PRO_5033019036" evidence="3">
    <location>
        <begin position="24"/>
        <end position="435"/>
    </location>
</feature>
<dbReference type="Pfam" id="PF00378">
    <property type="entry name" value="ECH_1"/>
    <property type="match status" value="1"/>
</dbReference>
<reference evidence="4" key="1">
    <citation type="submission" date="2021-02" db="EMBL/GenBank/DDBJ databases">
        <authorList>
            <person name="Dougan E. K."/>
            <person name="Rhodes N."/>
            <person name="Thang M."/>
            <person name="Chan C."/>
        </authorList>
    </citation>
    <scope>NUCLEOTIDE SEQUENCE</scope>
</reference>
<dbReference type="PANTHER" id="PTHR42964:SF1">
    <property type="entry name" value="POLYKETIDE BIOSYNTHESIS ENOYL-COA HYDRATASE PKSH-RELATED"/>
    <property type="match status" value="1"/>
</dbReference>
<name>A0A812UL26_9DINO</name>
<dbReference type="Gene3D" id="1.10.12.10">
    <property type="entry name" value="Lyase 2-enoyl-coa Hydratase, Chain A, domain 2"/>
    <property type="match status" value="1"/>
</dbReference>
<dbReference type="InterPro" id="IPR014748">
    <property type="entry name" value="Enoyl-CoA_hydra_C"/>
</dbReference>
<dbReference type="AlphaFoldDB" id="A0A812UL26"/>
<keyword evidence="2" id="KW-0812">Transmembrane</keyword>
<protein>
    <submittedName>
        <fullName evidence="4">CaiD protein</fullName>
    </submittedName>
</protein>
<dbReference type="Proteomes" id="UP000604046">
    <property type="component" value="Unassembled WGS sequence"/>
</dbReference>
<keyword evidence="2" id="KW-0472">Membrane</keyword>
<evidence type="ECO:0000256" key="2">
    <source>
        <dbReference type="SAM" id="Phobius"/>
    </source>
</evidence>
<dbReference type="GO" id="GO:0008300">
    <property type="term" value="P:isoprenoid catabolic process"/>
    <property type="evidence" value="ECO:0007669"/>
    <property type="project" value="TreeGrafter"/>
</dbReference>
<organism evidence="4 5">
    <name type="scientific">Symbiodinium natans</name>
    <dbReference type="NCBI Taxonomy" id="878477"/>
    <lineage>
        <taxon>Eukaryota</taxon>
        <taxon>Sar</taxon>
        <taxon>Alveolata</taxon>
        <taxon>Dinophyceae</taxon>
        <taxon>Suessiales</taxon>
        <taxon>Symbiodiniaceae</taxon>
        <taxon>Symbiodinium</taxon>
    </lineage>
</organism>
<dbReference type="OrthoDB" id="468110at2759"/>
<accession>A0A812UL26</accession>
<evidence type="ECO:0000256" key="1">
    <source>
        <dbReference type="ARBA" id="ARBA00005254"/>
    </source>
</evidence>
<dbReference type="CDD" id="cd06558">
    <property type="entry name" value="crotonase-like"/>
    <property type="match status" value="1"/>
</dbReference>
<dbReference type="Gene3D" id="3.90.226.10">
    <property type="entry name" value="2-enoyl-CoA Hydratase, Chain A, domain 1"/>
    <property type="match status" value="1"/>
</dbReference>
<dbReference type="InterPro" id="IPR001753">
    <property type="entry name" value="Enoyl-CoA_hydra/iso"/>
</dbReference>
<keyword evidence="5" id="KW-1185">Reference proteome</keyword>
<feature type="signal peptide" evidence="3">
    <location>
        <begin position="1"/>
        <end position="23"/>
    </location>
</feature>
<comment type="caution">
    <text evidence="4">The sequence shown here is derived from an EMBL/GenBank/DDBJ whole genome shotgun (WGS) entry which is preliminary data.</text>
</comment>
<dbReference type="PANTHER" id="PTHR42964">
    <property type="entry name" value="ENOYL-COA HYDRATASE"/>
    <property type="match status" value="1"/>
</dbReference>
<keyword evidence="3" id="KW-0732">Signal</keyword>
<gene>
    <name evidence="4" type="primary">caiD</name>
    <name evidence="4" type="ORF">SNAT2548_LOCUS32290</name>
</gene>